<feature type="domain" description="NAD-dependent epimerase/dehydratase" evidence="1">
    <location>
        <begin position="4"/>
        <end position="212"/>
    </location>
</feature>
<accession>A0A371R896</accession>
<evidence type="ECO:0000313" key="3">
    <source>
        <dbReference type="Proteomes" id="UP000264589"/>
    </source>
</evidence>
<dbReference type="Proteomes" id="UP000264589">
    <property type="component" value="Unassembled WGS sequence"/>
</dbReference>
<dbReference type="SUPFAM" id="SSF51735">
    <property type="entry name" value="NAD(P)-binding Rossmann-fold domains"/>
    <property type="match status" value="1"/>
</dbReference>
<dbReference type="PANTHER" id="PTHR43245">
    <property type="entry name" value="BIFUNCTIONAL POLYMYXIN RESISTANCE PROTEIN ARNA"/>
    <property type="match status" value="1"/>
</dbReference>
<organism evidence="2 3">
    <name type="scientific">Parvularcula marina</name>
    <dbReference type="NCBI Taxonomy" id="2292771"/>
    <lineage>
        <taxon>Bacteria</taxon>
        <taxon>Pseudomonadati</taxon>
        <taxon>Pseudomonadota</taxon>
        <taxon>Alphaproteobacteria</taxon>
        <taxon>Parvularculales</taxon>
        <taxon>Parvularculaceae</taxon>
        <taxon>Parvularcula</taxon>
    </lineage>
</organism>
<dbReference type="InterPro" id="IPR036291">
    <property type="entry name" value="NAD(P)-bd_dom_sf"/>
</dbReference>
<reference evidence="2 3" key="1">
    <citation type="submission" date="2018-08" db="EMBL/GenBank/DDBJ databases">
        <title>Parvularcula sp. SM1705, isolated from surface water of the South Sea China.</title>
        <authorList>
            <person name="Sun L."/>
        </authorList>
    </citation>
    <scope>NUCLEOTIDE SEQUENCE [LARGE SCALE GENOMIC DNA]</scope>
    <source>
        <strain evidence="2 3">SM1705</strain>
    </source>
</reference>
<evidence type="ECO:0000313" key="2">
    <source>
        <dbReference type="EMBL" id="RFB01687.1"/>
    </source>
</evidence>
<dbReference type="AlphaFoldDB" id="A0A371R896"/>
<dbReference type="Gene3D" id="3.40.50.720">
    <property type="entry name" value="NAD(P)-binding Rossmann-like Domain"/>
    <property type="match status" value="1"/>
</dbReference>
<dbReference type="RefSeq" id="WP_116393402.1">
    <property type="nucleotide sequence ID" value="NZ_QUQO01000002.1"/>
</dbReference>
<dbReference type="OrthoDB" id="9801056at2"/>
<dbReference type="InParanoid" id="A0A371R896"/>
<protein>
    <submittedName>
        <fullName evidence="2">NAD(P)-dependent oxidoreductase</fullName>
    </submittedName>
</protein>
<dbReference type="InterPro" id="IPR050177">
    <property type="entry name" value="Lipid_A_modif_metabolic_enz"/>
</dbReference>
<keyword evidence="3" id="KW-1185">Reference proteome</keyword>
<proteinExistence type="predicted"/>
<dbReference type="EMBL" id="QUQO01000002">
    <property type="protein sequence ID" value="RFB01687.1"/>
    <property type="molecule type" value="Genomic_DNA"/>
</dbReference>
<sequence length="326" mass="35082">MRYLVTGSSGHLGEALMRSLRGNGAEAVSIDIKPGPFTDHVGSITDPGLVRELMRGINAVLHTATLHKPHVATHSRQDFIDTNVTGTNNLLEAAISEGVGAFVFTSTTSAFGAALTPPPGAPAAWITEEVRPVTKNIYGATKLAAEDLCWLAHKKDGLDCLILRTSRFFPEEQDDPAARALFSTPNAQANEFLHRRVDIEDVVSAHLLAAEKAPQIGFGRYIISAPTPFSPQDTSELRENAPAVIGRYADYRPVYDALGWTAPAGIDRVYDSSLAQKELGWTPKHDFAAVLARVAKGGSPLSQLAAEVGVKGYHEETFEDGPYPVE</sequence>
<name>A0A371R896_9PROT</name>
<evidence type="ECO:0000259" key="1">
    <source>
        <dbReference type="Pfam" id="PF01370"/>
    </source>
</evidence>
<dbReference type="PANTHER" id="PTHR43245:SF54">
    <property type="entry name" value="BLL0593 PROTEIN"/>
    <property type="match status" value="1"/>
</dbReference>
<comment type="caution">
    <text evidence="2">The sequence shown here is derived from an EMBL/GenBank/DDBJ whole genome shotgun (WGS) entry which is preliminary data.</text>
</comment>
<dbReference type="InterPro" id="IPR001509">
    <property type="entry name" value="Epimerase_deHydtase"/>
</dbReference>
<dbReference type="Pfam" id="PF01370">
    <property type="entry name" value="Epimerase"/>
    <property type="match status" value="1"/>
</dbReference>
<gene>
    <name evidence="2" type="ORF">DX908_15570</name>
</gene>